<dbReference type="OMA" id="YNSCICT"/>
<protein>
    <recommendedName>
        <fullName evidence="4">Short transient receptor potential channel 4-associated protein</fullName>
    </recommendedName>
</protein>
<dbReference type="InterPro" id="IPR022162">
    <property type="entry name" value="TRPC4AP"/>
</dbReference>
<dbReference type="GO" id="GO:0031464">
    <property type="term" value="C:Cul4A-RING E3 ubiquitin ligase complex"/>
    <property type="evidence" value="ECO:0007669"/>
    <property type="project" value="InterPro"/>
</dbReference>
<organism evidence="2 3">
    <name type="scientific">Globisporangium ultimum (strain ATCC 200006 / CBS 805.95 / DAOM BR144)</name>
    <name type="common">Pythium ultimum</name>
    <dbReference type="NCBI Taxonomy" id="431595"/>
    <lineage>
        <taxon>Eukaryota</taxon>
        <taxon>Sar</taxon>
        <taxon>Stramenopiles</taxon>
        <taxon>Oomycota</taxon>
        <taxon>Peronosporomycetes</taxon>
        <taxon>Pythiales</taxon>
        <taxon>Pythiaceae</taxon>
        <taxon>Globisporangium</taxon>
    </lineage>
</organism>
<dbReference type="VEuPathDB" id="FungiDB:PYU1_G002647"/>
<evidence type="ECO:0000313" key="2">
    <source>
        <dbReference type="EnsemblProtists" id="PYU1_T002650"/>
    </source>
</evidence>
<reference evidence="3" key="1">
    <citation type="journal article" date="2010" name="Genome Biol.">
        <title>Genome sequence of the necrotrophic plant pathogen Pythium ultimum reveals original pathogenicity mechanisms and effector repertoire.</title>
        <authorList>
            <person name="Levesque C.A."/>
            <person name="Brouwer H."/>
            <person name="Cano L."/>
            <person name="Hamilton J.P."/>
            <person name="Holt C."/>
            <person name="Huitema E."/>
            <person name="Raffaele S."/>
            <person name="Robideau G.P."/>
            <person name="Thines M."/>
            <person name="Win J."/>
            <person name="Zerillo M.M."/>
            <person name="Beakes G.W."/>
            <person name="Boore J.L."/>
            <person name="Busam D."/>
            <person name="Dumas B."/>
            <person name="Ferriera S."/>
            <person name="Fuerstenberg S.I."/>
            <person name="Gachon C.M."/>
            <person name="Gaulin E."/>
            <person name="Govers F."/>
            <person name="Grenville-Briggs L."/>
            <person name="Horner N."/>
            <person name="Hostetler J."/>
            <person name="Jiang R.H."/>
            <person name="Johnson J."/>
            <person name="Krajaejun T."/>
            <person name="Lin H."/>
            <person name="Meijer H.J."/>
            <person name="Moore B."/>
            <person name="Morris P."/>
            <person name="Phuntmart V."/>
            <person name="Puiu D."/>
            <person name="Shetty J."/>
            <person name="Stajich J.E."/>
            <person name="Tripathy S."/>
            <person name="Wawra S."/>
            <person name="van West P."/>
            <person name="Whitty B.R."/>
            <person name="Coutinho P.M."/>
            <person name="Henrissat B."/>
            <person name="Martin F."/>
            <person name="Thomas P.D."/>
            <person name="Tyler B.M."/>
            <person name="De Vries R.P."/>
            <person name="Kamoun S."/>
            <person name="Yandell M."/>
            <person name="Tisserat N."/>
            <person name="Buell C.R."/>
        </authorList>
    </citation>
    <scope>NUCLEOTIDE SEQUENCE</scope>
    <source>
        <strain evidence="3">DAOM:BR144</strain>
    </source>
</reference>
<evidence type="ECO:0000256" key="1">
    <source>
        <dbReference type="SAM" id="MobiDB-lite"/>
    </source>
</evidence>
<dbReference type="STRING" id="431595.K3WCF9"/>
<dbReference type="Pfam" id="PF12463">
    <property type="entry name" value="DUF3689"/>
    <property type="match status" value="1"/>
</dbReference>
<keyword evidence="3" id="KW-1185">Reference proteome</keyword>
<dbReference type="AlphaFoldDB" id="K3WCF9"/>
<evidence type="ECO:0000313" key="3">
    <source>
        <dbReference type="Proteomes" id="UP000019132"/>
    </source>
</evidence>
<reference evidence="3" key="2">
    <citation type="submission" date="2010-04" db="EMBL/GenBank/DDBJ databases">
        <authorList>
            <person name="Buell R."/>
            <person name="Hamilton J."/>
            <person name="Hostetler J."/>
        </authorList>
    </citation>
    <scope>NUCLEOTIDE SEQUENCE [LARGE SCALE GENOMIC DNA]</scope>
    <source>
        <strain evidence="3">DAOM:BR144</strain>
    </source>
</reference>
<sequence>MLVDEGAAARRTRTRATHSGVFDRVARMQVTGSTVGPWAAQGDAQWKRSGARSKLQTVADLPADFVETVNNEESREYERQITFNGRRRSFALVVREIYDILDSVGQDKKQLRRLMHEIVQRVLDTSGMHPSMMGGASSDAMADVVTNEREKFLRVGGAECLLRVIHVLRQEDQASVPSFVAAEQNASASRAAVMVDGERRVTQQHTHTSYRNDVRSLWEHPVSLHEGRVKNRQDGAARKAILNDAMGLLRELCYFSPDLAQQLCDKDGLIVYLFQLMGETKYFDGAAGLVEEILAVREESFDLSRIPKFHSIIQSFSSRQLAFFCRVLALVVFEPEDRRLLENSKIIKSLELLQLRRSRMMRGDNIVDRNHAVIFNSPLVLQRLLIVLQVQNFYFALNPVYEPFSSELATSAEFAMLLSQTSDRSDWETIDQLVNHPSLGSTGDLTILHQHNGTRGEESQISSSTDGSNPHRQHQHHPFSIETAILRDLIFRNRAPGQHAIEDVEAQAIMKSLVLAPHRVEVLFVLCTLLNGKRKIDYQDRLAEMGLVKTLNTMFDKFEWVASANPPPAQTPLHGPGCDCSLDASLKIQFLRLIHNFCDRDYTDNTSKLLLLSEYERQLLNDSDVSPIDLSHPDKGLLCKIINTLIQQPADSIYRFWLASCVEAFLRRAAPNEQLFVARTPLLRSLVNEILNGGGYRSPGSFQSAFDLLGEMTKGNWQTLQLFHQMLSNDQFAGFMEVVILNLVDSNVFIRSMLLSLEKFAKSPMVGAFGLAEDYEMDRMSEFLSVNIVRLLRDLMTIVSMEDVNHENICCLNTAIVILIFQHRRQRLPAILEALRSHEELSGKEGYICTNFRRLLWFWIQYYTPRGRDRLGLEHSSDVKFEEWRHVVSLLCADDASETALLAAPTRLPPSPYSRLYTPSRERRME</sequence>
<dbReference type="HOGENOM" id="CLU_015792_0_0_1"/>
<dbReference type="eggNOG" id="ENOG502QQ1C">
    <property type="taxonomic scope" value="Eukaryota"/>
</dbReference>
<feature type="region of interest" description="Disordered" evidence="1">
    <location>
        <begin position="452"/>
        <end position="476"/>
    </location>
</feature>
<name>K3WCF9_GLOUD</name>
<dbReference type="InParanoid" id="K3WCF9"/>
<dbReference type="PANTHER" id="PTHR31743:SF1">
    <property type="entry name" value="SHORT TRANSIENT RECEPTOR POTENTIAL CHANNEL 4-ASSOCIATED PROTEIN"/>
    <property type="match status" value="1"/>
</dbReference>
<proteinExistence type="predicted"/>
<dbReference type="Proteomes" id="UP000019132">
    <property type="component" value="Unassembled WGS sequence"/>
</dbReference>
<reference evidence="2" key="3">
    <citation type="submission" date="2014-11" db="UniProtKB">
        <authorList>
            <consortium name="EnsemblProtists"/>
        </authorList>
    </citation>
    <scope>IDENTIFICATION</scope>
    <source>
        <strain evidence="2">DAOM BR144</strain>
    </source>
</reference>
<feature type="compositionally biased region" description="Polar residues" evidence="1">
    <location>
        <begin position="452"/>
        <end position="470"/>
    </location>
</feature>
<dbReference type="EnsemblProtists" id="PYU1_T002650">
    <property type="protein sequence ID" value="PYU1_T002650"/>
    <property type="gene ID" value="PYU1_G002647"/>
</dbReference>
<dbReference type="GO" id="GO:0006511">
    <property type="term" value="P:ubiquitin-dependent protein catabolic process"/>
    <property type="evidence" value="ECO:0007669"/>
    <property type="project" value="InterPro"/>
</dbReference>
<accession>K3WCF9</accession>
<dbReference type="GO" id="GO:0019902">
    <property type="term" value="F:phosphatase binding"/>
    <property type="evidence" value="ECO:0007669"/>
    <property type="project" value="TreeGrafter"/>
</dbReference>
<dbReference type="PANTHER" id="PTHR31743">
    <property type="entry name" value="TRANSIENT RECEPTOR POTENTIAL CHANNEL 4-ASSOCIATED PROTEIN TCPC4AP"/>
    <property type="match status" value="1"/>
</dbReference>
<evidence type="ECO:0008006" key="4">
    <source>
        <dbReference type="Google" id="ProtNLM"/>
    </source>
</evidence>